<dbReference type="RefSeq" id="WP_188040542.1">
    <property type="nucleotide sequence ID" value="NZ_JACVHF010000010.1"/>
</dbReference>
<dbReference type="PANTHER" id="PTHR11918:SF45">
    <property type="entry name" value="THREONYLCARBAMOYLADENOSINE TRNA METHYLTHIOTRANSFERASE"/>
    <property type="match status" value="1"/>
</dbReference>
<keyword evidence="2" id="KW-0004">4Fe-4S</keyword>
<evidence type="ECO:0000256" key="5">
    <source>
        <dbReference type="ARBA" id="ARBA00022723"/>
    </source>
</evidence>
<dbReference type="InterPro" id="IPR007197">
    <property type="entry name" value="rSAM"/>
</dbReference>
<name>A0ABR7T2P0_HELCL</name>
<keyword evidence="4" id="KW-0949">S-adenosyl-L-methionine</keyword>
<accession>A0ABR7T2P0</accession>
<comment type="cofactor">
    <cofactor evidence="1">
        <name>[4Fe-4S] cluster</name>
        <dbReference type="ChEBI" id="CHEBI:49883"/>
    </cofactor>
</comment>
<dbReference type="InterPro" id="IPR058240">
    <property type="entry name" value="rSAM_sf"/>
</dbReference>
<dbReference type="SFLD" id="SFLDF00295">
    <property type="entry name" value="threonylcarbamoyladenosine_tRN"/>
    <property type="match status" value="1"/>
</dbReference>
<evidence type="ECO:0000256" key="1">
    <source>
        <dbReference type="ARBA" id="ARBA00001966"/>
    </source>
</evidence>
<proteinExistence type="predicted"/>
<dbReference type="InterPro" id="IPR006638">
    <property type="entry name" value="Elp3/MiaA/NifB-like_rSAM"/>
</dbReference>
<comment type="caution">
    <text evidence="10">The sequence shown here is derived from an EMBL/GenBank/DDBJ whole genome shotgun (WGS) entry which is preliminary data.</text>
</comment>
<reference evidence="10 11" key="1">
    <citation type="submission" date="2020-07" db="EMBL/GenBank/DDBJ databases">
        <title>Draft whole-genome sequence of Heliobacterium chlorum DSM 3682, type strain.</title>
        <authorList>
            <person name="Kyndt J.A."/>
            <person name="Meyer T.E."/>
            <person name="Imhoff J.F."/>
        </authorList>
    </citation>
    <scope>NUCLEOTIDE SEQUENCE [LARGE SCALE GENOMIC DNA]</scope>
    <source>
        <strain evidence="10 11">DSM 3682</strain>
    </source>
</reference>
<dbReference type="PANTHER" id="PTHR11918">
    <property type="entry name" value="RADICAL SAM PROTEINS"/>
    <property type="match status" value="1"/>
</dbReference>
<feature type="domain" description="Radical SAM core" evidence="9">
    <location>
        <begin position="143"/>
        <end position="371"/>
    </location>
</feature>
<dbReference type="SFLD" id="SFLDG01061">
    <property type="entry name" value="methylthiotransferase"/>
    <property type="match status" value="1"/>
</dbReference>
<dbReference type="Gene3D" id="3.40.50.12160">
    <property type="entry name" value="Methylthiotransferase, N-terminal domain"/>
    <property type="match status" value="1"/>
</dbReference>
<sequence>MTGKQPTAAFYTLGCKVNQGETDSIAGMFKARGYQRVDFDEPADVYVINTCTVTHLSDRKSRQTIRRALRLNPDAVVAVTGCYAQTSPDEVRAIEGVDVIVGTDQRSRIVELVEEHRLEGNAVDQVSDIRAVQVFEELPAVAEISRARASIKIEDGCNLFCTYCIIPYARGPVRSRPVESVIREAQRLVSEGFQEIVLTGIHLGAYGADLDTELSDLLERLIEEVPELPRLHVGSVEPQEFTADLLQIIQHPKINPHFHIPLQSGSDSVLERMGRRYRRQDFIDVVAKIRSLIPGAAITSDVIVGFPGETEGDYLLTEETCKAAALAGLHVFPFSPRKGTAAASFTDQLPASVKQDRVKRLMAVAQELSRDYAETFVGKTMTVLVEEKSGEYWSGHTNNYLKVLIPYQMGDHKGSSSIDDADVKEQLVPVRLERLLSDNTLLGHPLESQQRG</sequence>
<dbReference type="SUPFAM" id="SSF102114">
    <property type="entry name" value="Radical SAM enzymes"/>
    <property type="match status" value="1"/>
</dbReference>
<organism evidence="10 11">
    <name type="scientific">Heliobacterium chlorum</name>
    <dbReference type="NCBI Taxonomy" id="2698"/>
    <lineage>
        <taxon>Bacteria</taxon>
        <taxon>Bacillati</taxon>
        <taxon>Bacillota</taxon>
        <taxon>Clostridia</taxon>
        <taxon>Eubacteriales</taxon>
        <taxon>Heliobacteriaceae</taxon>
        <taxon>Heliobacterium</taxon>
    </lineage>
</organism>
<dbReference type="PROSITE" id="PS51918">
    <property type="entry name" value="RADICAL_SAM"/>
    <property type="match status" value="1"/>
</dbReference>
<evidence type="ECO:0000256" key="6">
    <source>
        <dbReference type="ARBA" id="ARBA00023004"/>
    </source>
</evidence>
<evidence type="ECO:0000313" key="11">
    <source>
        <dbReference type="Proteomes" id="UP000617402"/>
    </source>
</evidence>
<dbReference type="NCBIfam" id="TIGR00089">
    <property type="entry name" value="MiaB/RimO family radical SAM methylthiotransferase"/>
    <property type="match status" value="1"/>
</dbReference>
<dbReference type="InterPro" id="IPR020612">
    <property type="entry name" value="Methylthiotransferase_CS"/>
</dbReference>
<keyword evidence="7" id="KW-0411">Iron-sulfur</keyword>
<keyword evidence="5" id="KW-0479">Metal-binding</keyword>
<dbReference type="Pfam" id="PF04055">
    <property type="entry name" value="Radical_SAM"/>
    <property type="match status" value="1"/>
</dbReference>
<dbReference type="InterPro" id="IPR023404">
    <property type="entry name" value="rSAM_horseshoe"/>
</dbReference>
<dbReference type="Proteomes" id="UP000617402">
    <property type="component" value="Unassembled WGS sequence"/>
</dbReference>
<dbReference type="SFLD" id="SFLDS00029">
    <property type="entry name" value="Radical_SAM"/>
    <property type="match status" value="1"/>
</dbReference>
<keyword evidence="3" id="KW-0808">Transferase</keyword>
<evidence type="ECO:0000256" key="2">
    <source>
        <dbReference type="ARBA" id="ARBA00022485"/>
    </source>
</evidence>
<feature type="domain" description="MTTase N-terminal" evidence="8">
    <location>
        <begin position="6"/>
        <end position="118"/>
    </location>
</feature>
<evidence type="ECO:0000313" key="10">
    <source>
        <dbReference type="EMBL" id="MBC9785039.1"/>
    </source>
</evidence>
<gene>
    <name evidence="10" type="primary">mtaB</name>
    <name evidence="10" type="ORF">H1S01_11010</name>
</gene>
<dbReference type="Gene3D" id="3.80.30.20">
    <property type="entry name" value="tm_1862 like domain"/>
    <property type="match status" value="1"/>
</dbReference>
<dbReference type="PROSITE" id="PS51449">
    <property type="entry name" value="MTTASE_N"/>
    <property type="match status" value="1"/>
</dbReference>
<dbReference type="CDD" id="cd01335">
    <property type="entry name" value="Radical_SAM"/>
    <property type="match status" value="1"/>
</dbReference>
<evidence type="ECO:0000256" key="3">
    <source>
        <dbReference type="ARBA" id="ARBA00022679"/>
    </source>
</evidence>
<evidence type="ECO:0000256" key="7">
    <source>
        <dbReference type="ARBA" id="ARBA00023014"/>
    </source>
</evidence>
<evidence type="ECO:0000256" key="4">
    <source>
        <dbReference type="ARBA" id="ARBA00022691"/>
    </source>
</evidence>
<dbReference type="InterPro" id="IPR013848">
    <property type="entry name" value="Methylthiotransferase_N"/>
</dbReference>
<dbReference type="InterPro" id="IPR005839">
    <property type="entry name" value="Methylthiotransferase"/>
</dbReference>
<dbReference type="InterPro" id="IPR034557">
    <property type="entry name" value="ThrcA_tRNA_MEthiotransferase"/>
</dbReference>
<dbReference type="EMBL" id="JACVHF010000010">
    <property type="protein sequence ID" value="MBC9785039.1"/>
    <property type="molecule type" value="Genomic_DNA"/>
</dbReference>
<dbReference type="PROSITE" id="PS01278">
    <property type="entry name" value="MTTASE_RADICAL"/>
    <property type="match status" value="1"/>
</dbReference>
<dbReference type="Pfam" id="PF00919">
    <property type="entry name" value="UPF0004"/>
    <property type="match status" value="1"/>
</dbReference>
<dbReference type="InterPro" id="IPR038135">
    <property type="entry name" value="Methylthiotransferase_N_sf"/>
</dbReference>
<evidence type="ECO:0000259" key="8">
    <source>
        <dbReference type="PROSITE" id="PS51449"/>
    </source>
</evidence>
<dbReference type="SFLD" id="SFLDG01082">
    <property type="entry name" value="B12-binding_domain_containing"/>
    <property type="match status" value="1"/>
</dbReference>
<keyword evidence="6" id="KW-0408">Iron</keyword>
<keyword evidence="11" id="KW-1185">Reference proteome</keyword>
<dbReference type="NCBIfam" id="TIGR01579">
    <property type="entry name" value="MiaB-like-C"/>
    <property type="match status" value="1"/>
</dbReference>
<dbReference type="InterPro" id="IPR006467">
    <property type="entry name" value="MiaB-like_bact"/>
</dbReference>
<evidence type="ECO:0000259" key="9">
    <source>
        <dbReference type="PROSITE" id="PS51918"/>
    </source>
</evidence>
<dbReference type="SMART" id="SM00729">
    <property type="entry name" value="Elp3"/>
    <property type="match status" value="1"/>
</dbReference>
<protein>
    <submittedName>
        <fullName evidence="10">tRNA (N(6)-L-threonylcarbamoyladenosine(37)-C(2))-methylthiotransferase MtaB</fullName>
    </submittedName>
</protein>